<accession>A0A443QCQ8</accession>
<dbReference type="PANTHER" id="PTHR11567">
    <property type="entry name" value="ACID PHOSPHATASE-RELATED"/>
    <property type="match status" value="1"/>
</dbReference>
<dbReference type="InterPro" id="IPR029033">
    <property type="entry name" value="His_PPase_superfam"/>
</dbReference>
<evidence type="ECO:0000256" key="7">
    <source>
        <dbReference type="ARBA" id="ARBA00023180"/>
    </source>
</evidence>
<dbReference type="Gene3D" id="3.40.50.1240">
    <property type="entry name" value="Phosphoglycerate mutase-like"/>
    <property type="match status" value="1"/>
</dbReference>
<dbReference type="PANTHER" id="PTHR11567:SF211">
    <property type="entry name" value="PROSTATIC ACID PHOSPHATASE"/>
    <property type="match status" value="1"/>
</dbReference>
<keyword evidence="7" id="KW-0325">Glycoprotein</keyword>
<evidence type="ECO:0000256" key="1">
    <source>
        <dbReference type="ARBA" id="ARBA00000032"/>
    </source>
</evidence>
<keyword evidence="4" id="KW-0732">Signal</keyword>
<proteinExistence type="inferred from homology"/>
<sequence>MKQISLTFLIEIWAGCKLPNWLNSSLKQQLKTLAGYSFYFTASTNVLQKLRAGMLIDEILTKFQSFNSNGAKKLNDNKKLNIYSTHDTKTTALLSALGIFNNLPPNFGSTVIFELYSTQNDENFVKIFYLYDTESEQPELLNLPA</sequence>
<evidence type="ECO:0000256" key="4">
    <source>
        <dbReference type="ARBA" id="ARBA00022729"/>
    </source>
</evidence>
<keyword evidence="5" id="KW-0378">Hydrolase</keyword>
<dbReference type="EMBL" id="NCKU01010504">
    <property type="protein sequence ID" value="RWS00787.1"/>
    <property type="molecule type" value="Genomic_DNA"/>
</dbReference>
<dbReference type="EC" id="3.1.3.2" evidence="3"/>
<gene>
    <name evidence="8" type="ORF">B4U79_18631</name>
</gene>
<dbReference type="OrthoDB" id="6418769at2759"/>
<dbReference type="Pfam" id="PF00328">
    <property type="entry name" value="His_Phos_2"/>
    <property type="match status" value="1"/>
</dbReference>
<dbReference type="InterPro" id="IPR050645">
    <property type="entry name" value="Histidine_acid_phosphatase"/>
</dbReference>
<comment type="catalytic activity">
    <reaction evidence="1">
        <text>a phosphate monoester + H2O = an alcohol + phosphate</text>
        <dbReference type="Rhea" id="RHEA:15017"/>
        <dbReference type="ChEBI" id="CHEBI:15377"/>
        <dbReference type="ChEBI" id="CHEBI:30879"/>
        <dbReference type="ChEBI" id="CHEBI:43474"/>
        <dbReference type="ChEBI" id="CHEBI:67140"/>
        <dbReference type="EC" id="3.1.3.2"/>
    </reaction>
</comment>
<protein>
    <recommendedName>
        <fullName evidence="3">acid phosphatase</fullName>
        <ecNumber evidence="3">3.1.3.2</ecNumber>
    </recommendedName>
</protein>
<dbReference type="STRING" id="1965070.A0A443QCQ8"/>
<keyword evidence="9" id="KW-1185">Reference proteome</keyword>
<dbReference type="CDD" id="cd07061">
    <property type="entry name" value="HP_HAP_like"/>
    <property type="match status" value="1"/>
</dbReference>
<evidence type="ECO:0000313" key="8">
    <source>
        <dbReference type="EMBL" id="RWS00787.1"/>
    </source>
</evidence>
<keyword evidence="6" id="KW-1015">Disulfide bond</keyword>
<evidence type="ECO:0000256" key="3">
    <source>
        <dbReference type="ARBA" id="ARBA00012646"/>
    </source>
</evidence>
<dbReference type="AlphaFoldDB" id="A0A443QCQ8"/>
<evidence type="ECO:0000256" key="6">
    <source>
        <dbReference type="ARBA" id="ARBA00023157"/>
    </source>
</evidence>
<dbReference type="GO" id="GO:0003993">
    <property type="term" value="F:acid phosphatase activity"/>
    <property type="evidence" value="ECO:0007669"/>
    <property type="project" value="UniProtKB-EC"/>
</dbReference>
<reference evidence="8 9" key="1">
    <citation type="journal article" date="2018" name="Gigascience">
        <title>Genomes of trombidid mites reveal novel predicted allergens and laterally-transferred genes associated with secondary metabolism.</title>
        <authorList>
            <person name="Dong X."/>
            <person name="Chaisiri K."/>
            <person name="Xia D."/>
            <person name="Armstrong S.D."/>
            <person name="Fang Y."/>
            <person name="Donnelly M.J."/>
            <person name="Kadowaki T."/>
            <person name="McGarry J.W."/>
            <person name="Darby A.C."/>
            <person name="Makepeace B.L."/>
        </authorList>
    </citation>
    <scope>NUCLEOTIDE SEQUENCE [LARGE SCALE GENOMIC DNA]</scope>
    <source>
        <strain evidence="8">UoL-WK</strain>
    </source>
</reference>
<name>A0A443QCQ8_9ACAR</name>
<dbReference type="InterPro" id="IPR000560">
    <property type="entry name" value="His_Pase_clade-2"/>
</dbReference>
<evidence type="ECO:0000256" key="5">
    <source>
        <dbReference type="ARBA" id="ARBA00022801"/>
    </source>
</evidence>
<evidence type="ECO:0000313" key="9">
    <source>
        <dbReference type="Proteomes" id="UP000285301"/>
    </source>
</evidence>
<organism evidence="8 9">
    <name type="scientific">Dinothrombium tinctorium</name>
    <dbReference type="NCBI Taxonomy" id="1965070"/>
    <lineage>
        <taxon>Eukaryota</taxon>
        <taxon>Metazoa</taxon>
        <taxon>Ecdysozoa</taxon>
        <taxon>Arthropoda</taxon>
        <taxon>Chelicerata</taxon>
        <taxon>Arachnida</taxon>
        <taxon>Acari</taxon>
        <taxon>Acariformes</taxon>
        <taxon>Trombidiformes</taxon>
        <taxon>Prostigmata</taxon>
        <taxon>Anystina</taxon>
        <taxon>Parasitengona</taxon>
        <taxon>Trombidioidea</taxon>
        <taxon>Trombidiidae</taxon>
        <taxon>Dinothrombium</taxon>
    </lineage>
</organism>
<comment type="caution">
    <text evidence="8">The sequence shown here is derived from an EMBL/GenBank/DDBJ whole genome shotgun (WGS) entry which is preliminary data.</text>
</comment>
<evidence type="ECO:0000256" key="2">
    <source>
        <dbReference type="ARBA" id="ARBA00005375"/>
    </source>
</evidence>
<dbReference type="SUPFAM" id="SSF53254">
    <property type="entry name" value="Phosphoglycerate mutase-like"/>
    <property type="match status" value="1"/>
</dbReference>
<dbReference type="Proteomes" id="UP000285301">
    <property type="component" value="Unassembled WGS sequence"/>
</dbReference>
<comment type="similarity">
    <text evidence="2">Belongs to the histidine acid phosphatase family.</text>
</comment>